<feature type="region of interest" description="Disordered" evidence="2">
    <location>
        <begin position="719"/>
        <end position="744"/>
    </location>
</feature>
<proteinExistence type="predicted"/>
<feature type="compositionally biased region" description="Basic and acidic residues" evidence="2">
    <location>
        <begin position="134"/>
        <end position="146"/>
    </location>
</feature>
<feature type="compositionally biased region" description="Basic and acidic residues" evidence="2">
    <location>
        <begin position="1326"/>
        <end position="1342"/>
    </location>
</feature>
<feature type="region of interest" description="Disordered" evidence="2">
    <location>
        <begin position="770"/>
        <end position="871"/>
    </location>
</feature>
<feature type="compositionally biased region" description="Basic and acidic residues" evidence="2">
    <location>
        <begin position="845"/>
        <end position="871"/>
    </location>
</feature>
<feature type="region of interest" description="Disordered" evidence="2">
    <location>
        <begin position="940"/>
        <end position="972"/>
    </location>
</feature>
<feature type="coiled-coil region" evidence="1">
    <location>
        <begin position="1625"/>
        <end position="1714"/>
    </location>
</feature>
<dbReference type="GO" id="GO:0005854">
    <property type="term" value="C:nascent polypeptide-associated complex"/>
    <property type="evidence" value="ECO:0007669"/>
    <property type="project" value="InterPro"/>
</dbReference>
<feature type="coiled-coil region" evidence="1">
    <location>
        <begin position="2217"/>
        <end position="2244"/>
    </location>
</feature>
<dbReference type="RefSeq" id="WP_150384812.1">
    <property type="nucleotide sequence ID" value="NZ_BAAAFS010000001.1"/>
</dbReference>
<organism evidence="3 4">
    <name type="scientific">Morganella psychrotolerans</name>
    <dbReference type="NCBI Taxonomy" id="368603"/>
    <lineage>
        <taxon>Bacteria</taxon>
        <taxon>Pseudomonadati</taxon>
        <taxon>Pseudomonadota</taxon>
        <taxon>Gammaproteobacteria</taxon>
        <taxon>Enterobacterales</taxon>
        <taxon>Morganellaceae</taxon>
        <taxon>Morganella</taxon>
    </lineage>
</organism>
<feature type="coiled-coil region" evidence="1">
    <location>
        <begin position="1121"/>
        <end position="1177"/>
    </location>
</feature>
<evidence type="ECO:0000313" key="3">
    <source>
        <dbReference type="EMBL" id="KAA8717937.1"/>
    </source>
</evidence>
<feature type="compositionally biased region" description="Basic and acidic residues" evidence="2">
    <location>
        <begin position="1355"/>
        <end position="1395"/>
    </location>
</feature>
<feature type="compositionally biased region" description="Basic and acidic residues" evidence="2">
    <location>
        <begin position="1279"/>
        <end position="1290"/>
    </location>
</feature>
<feature type="region of interest" description="Disordered" evidence="2">
    <location>
        <begin position="1549"/>
        <end position="1577"/>
    </location>
</feature>
<feature type="compositionally biased region" description="Basic and acidic residues" evidence="2">
    <location>
        <begin position="3059"/>
        <end position="3086"/>
    </location>
</feature>
<feature type="region of interest" description="Disordered" evidence="2">
    <location>
        <begin position="454"/>
        <end position="475"/>
    </location>
</feature>
<reference evidence="3 4" key="1">
    <citation type="submission" date="2019-09" db="EMBL/GenBank/DDBJ databases">
        <title>Draft genome sequence of various Type strains from the CCUG.</title>
        <authorList>
            <person name="Pineiro-Iglesias B."/>
            <person name="Tunovic T."/>
            <person name="Unosson C."/>
            <person name="Inganas E."/>
            <person name="Ohlen M."/>
            <person name="Cardew S."/>
            <person name="Jensie-Markopoulos S."/>
            <person name="Salva-Serra F."/>
            <person name="Jaen-Luchoro D."/>
            <person name="Karlsson R."/>
            <person name="Svensson-Stadler L."/>
            <person name="Chun J."/>
            <person name="Moore E."/>
        </authorList>
    </citation>
    <scope>NUCLEOTIDE SEQUENCE [LARGE SCALE GENOMIC DNA]</scope>
    <source>
        <strain evidence="3 4">CCUG 53682T</strain>
    </source>
</reference>
<dbReference type="EMBL" id="VXKB01000001">
    <property type="protein sequence ID" value="KAA8717937.1"/>
    <property type="molecule type" value="Genomic_DNA"/>
</dbReference>
<accession>A0A5M9RCE3</accession>
<feature type="coiled-coil region" evidence="1">
    <location>
        <begin position="1202"/>
        <end position="1229"/>
    </location>
</feature>
<feature type="compositionally biased region" description="Basic and acidic residues" evidence="2">
    <location>
        <begin position="695"/>
        <end position="705"/>
    </location>
</feature>
<feature type="compositionally biased region" description="Basic and acidic residues" evidence="2">
    <location>
        <begin position="770"/>
        <end position="798"/>
    </location>
</feature>
<name>A0A5M9RCE3_9GAMM</name>
<feature type="compositionally biased region" description="Basic and acidic residues" evidence="2">
    <location>
        <begin position="501"/>
        <end position="529"/>
    </location>
</feature>
<feature type="compositionally biased region" description="Basic and acidic residues" evidence="2">
    <location>
        <begin position="576"/>
        <end position="599"/>
    </location>
</feature>
<comment type="caution">
    <text evidence="3">The sequence shown here is derived from an EMBL/GenBank/DDBJ whole genome shotgun (WGS) entry which is preliminary data.</text>
</comment>
<feature type="compositionally biased region" description="Basic and acidic residues" evidence="2">
    <location>
        <begin position="555"/>
        <end position="568"/>
    </location>
</feature>
<feature type="region of interest" description="Disordered" evidence="2">
    <location>
        <begin position="1496"/>
        <end position="1534"/>
    </location>
</feature>
<feature type="region of interest" description="Disordered" evidence="2">
    <location>
        <begin position="1326"/>
        <end position="1396"/>
    </location>
</feature>
<dbReference type="PANTHER" id="PTHR21713">
    <property type="entry name" value="NASCENT POLYPEPTIDE ASSOCIATED COMPLEX ALPHA SUBUNIT-RELATED"/>
    <property type="match status" value="1"/>
</dbReference>
<feature type="region of interest" description="Disordered" evidence="2">
    <location>
        <begin position="1082"/>
        <end position="1104"/>
    </location>
</feature>
<feature type="region of interest" description="Disordered" evidence="2">
    <location>
        <begin position="126"/>
        <end position="146"/>
    </location>
</feature>
<feature type="region of interest" description="Disordered" evidence="2">
    <location>
        <begin position="1006"/>
        <end position="1033"/>
    </location>
</feature>
<gene>
    <name evidence="3" type="ORF">F4V73_08980</name>
</gene>
<feature type="region of interest" description="Disordered" evidence="2">
    <location>
        <begin position="501"/>
        <end position="599"/>
    </location>
</feature>
<feature type="region of interest" description="Disordered" evidence="2">
    <location>
        <begin position="679"/>
        <end position="705"/>
    </location>
</feature>
<feature type="coiled-coil region" evidence="1">
    <location>
        <begin position="1749"/>
        <end position="1859"/>
    </location>
</feature>
<feature type="compositionally biased region" description="Polar residues" evidence="2">
    <location>
        <begin position="3087"/>
        <end position="3098"/>
    </location>
</feature>
<protein>
    <submittedName>
        <fullName evidence="3">Uncharacterized protein</fullName>
    </submittedName>
</protein>
<keyword evidence="1" id="KW-0175">Coiled coil</keyword>
<evidence type="ECO:0000256" key="1">
    <source>
        <dbReference type="SAM" id="Coils"/>
    </source>
</evidence>
<feature type="compositionally biased region" description="Basic and acidic residues" evidence="2">
    <location>
        <begin position="1008"/>
        <end position="1033"/>
    </location>
</feature>
<dbReference type="InterPro" id="IPR016641">
    <property type="entry name" value="EGD2/NACA0like"/>
</dbReference>
<feature type="compositionally biased region" description="Basic and acidic residues" evidence="2">
    <location>
        <begin position="941"/>
        <end position="972"/>
    </location>
</feature>
<feature type="region of interest" description="Disordered" evidence="2">
    <location>
        <begin position="1279"/>
        <end position="1303"/>
    </location>
</feature>
<evidence type="ECO:0000256" key="2">
    <source>
        <dbReference type="SAM" id="MobiDB-lite"/>
    </source>
</evidence>
<dbReference type="Proteomes" id="UP000322181">
    <property type="component" value="Unassembled WGS sequence"/>
</dbReference>
<evidence type="ECO:0000313" key="4">
    <source>
        <dbReference type="Proteomes" id="UP000322181"/>
    </source>
</evidence>
<feature type="region of interest" description="Disordered" evidence="2">
    <location>
        <begin position="411"/>
        <end position="437"/>
    </location>
</feature>
<feature type="compositionally biased region" description="Basic and acidic residues" evidence="2">
    <location>
        <begin position="426"/>
        <end position="437"/>
    </location>
</feature>
<feature type="compositionally biased region" description="Basic and acidic residues" evidence="2">
    <location>
        <begin position="824"/>
        <end position="837"/>
    </location>
</feature>
<sequence length="3197" mass="343484">MREITSEYISMDKSVVLKIDPHSLVSVEKRGDDLIITDKNGQKYLVSKFFVGEENTVLFEFDGSQYIAHIEETSNGIELVFNKVTDEVSDFIEPNESNESGLTGGEWFSIIVGTAFLGGGIGLASSGSGSGPGRKSDNEKPAVDDKRQQKLLTEKALIEKSGQVSDVTAYTESLIKKISTDIDNLLKKFDKSGYEKTLEMFKEASTGVALLDKLKEELAELTAYGKKIGIDQKVLDNATDILNKNTDYLQDQLDKLAALFKKVETDNKIDDTDTAIDDLPDNPTEAQKKAVKDKLDNAAKDVALLAKDAESKANAAKKAAEKALKTGDKTDLADAQAKLAEAEAALKNAADSKAKLDAVINKATGKGIDTHDAQQDADNAQKSLDSAETALKNAADIIDELKNTIDNEIDDTGKAIDDLPDNPTAEQKKEVKDKLDKTAESVDKLAEAAEKLAEDAKKAAEKARDSGDKKDLADAENKLEKAKDALKDAEDAKAKLDDLIAKAEDKGIDTTDAKKEADSAQDHLDKAQDNLDSTESIIDDVKAKNDLDGTDTDDKDLSKVKAQLDKAADSVSKQAESAEKLAKSAEKAAEKARESGDKADLDYAKKLLADAREALSNAADSKAKLDTLISKAGEKGVDIKDAQADAGEAQKHLDSAGKTLDNAGKIISSIQSDIDNKIDDTNTAIDDLPDNPTAEQKKDVKDKLDKTAESVDKLAEDAEKLAEDAKKAAEKARDSGDKKDLADAENKLEKAKDALKDAEDAKAKLDDLIAKAEDKGIDTTDAKKEADSAQDHLDKAQDNLDSTESIIDDVKAKNDLDGTDTDDKDLSKVKAQLDKAADSVSKQAESAEKLAKSAEKAAEKARESGDKADLSKAEAKLAEAKDALKKATESKAQLDELISKAGAKGVDTKDAQADADAAQQHLNGAGSALTNAGKIISDLQNKSDIDKDLDDTGKAIDDLDDKSTAKEKAEAKEKLDNTAKNVDKLAEDAQWLAEKAKEAAEIARNTGNKKDIADAQAKQDKAQDALKKAEEAKSKLDDLITKAKGKGVDTSDAEKESDSAQIHLDKAQEILDDSARIIDEAKAKNDLNDTDTDVGKLPDNPTPQDLAKVKAQLDKAAGSVLQQAENAKELAKTAQMEAERASDTGYKSDLVYAQAKLAEATETLKRATDSKAKLDDLISKAGAKGVDTKDALKDAHLAQELLNDARDALTDAEQVLSDLMKDIDNTIDDTNTAIDDLPDNPTDEQKADVKERLDFTAKLVDNLADEAETLANAAKVAADKARKSGSKSDLENAQAKQADAKDALKKAEDAKAKLDKLISKAADKGVDTGDAAKDAGSAEKHIGNAHNTINATDKILSDLKDDNDSKDAIDHAEDDIKNLDDNATPEEKAKAKESLDAASDMVVALADSAKTLAAKAKVAAEKAQSGHDINELKAAQALLKEAQSAFDEAGAAKARLDKLITQAKGKGVDTKDASADSDTAKTYLDDAQQNLTASENILKDMPTEMTDPALDDAGKAIDDATKNPSDENKAKAKDSLNQAATLVAKQAKEAEALAKNAKEAADKAKASGSPDDIRAAEEAIKTASESIAKAEKSKAHLDELIGKAKAAGIDAAQSETLSHDAENSLTNANNVLKEAAQTLDDLSNQEGDPALIADVQTALDNLSDQIQNAQNKGVSANSKIDKLVGLTSPAEKDIQEAKAALAEFTKAIKAAESADPAVKAALDKAVKGGVGNKKLAELTEKETELLSLLNDQKKLADSLNKQIQEIESNAVLDELNNALDGLDPKKPETVNAFNKALKKAIENNNELITELTEKAQKALDSALKLAQTDPTSDAYQQLLQDVKQQISNAEELYALAKNNTTDLQRVVEKAIGKGLDPAKNAEFKEYIANIKYFENEINKAGANIAKAKNAVPDEKLPDFDGDDISNLVDHLEDQIKAGDAAGINKTLLDVDSVIYTQLNDVNKALDKAGRAFEKAQKDPTTANVKAFDKAVLDAQSVINKAELNISKLHDSLVKAGTIAGVDADSLAHALKSAEKAGTAVDEAQKTLDGFSLNPIDMEGLQDKATDAKDAVDEMVKNPTPDNIDNALSKLNIFKSALGTSLTNAKALSDDALMAAKQAVKTPTAENILRAEKKLAKAVEAQEQLIEAKAMYDDVRTHISTSVTNKALQDALLKTFDGMDNQFDHTQKNVNEQNDESGKLIAIAKDNLLTEEDIVDAYNNAKLTLTDAEAKVREAVDKAAKAKESGDISKEQTTAIKNSVIGAQDSLNKAKDAIENAGNKGVPEYLLDQLNKYYNSLDNKLDYPKGVLQEIDSYSRMSLSLELLNNATDYYKKAEALLEKDPNAVIKDPSEFLSLISEANAYLAEGKERATKAKALGLDKESETYLNTAAHTANETQTKLMNDFHGKLGEKAFADLDAELTQLQESVYNAHSSLNKSTQSNHAVFEEQYKAAIRALNDTKLLIEDYTAKGVKPVKLSYYNYQVEQYSKEIENLSKAWNSVTELTAITNTVYSESKALSGIKNSSDKYDAIQKVGEDLGKAYQLVEQSIINGAPIDMIQSNLNKLTATANNLSAEDPIVAAQVLINNVVSESKNIENLLKAADTKVQKDLIYNSLYGQLQTANKVMSDAKQSGTISKTQLAELQQDYSNALNTLKMYDPYFSNGEQTQKPNSAFDAMTLQVTDDGYIHIEGRKLVDGAVYTLGGKDLPWYSAWLGNIAGNVDKVFGSGTVHTRTDGTKYVDIFVDKETAYNVKHSDNLSYLYGFQQELGKDPSELGGGFRVKDSSAPKDMEAFITDDHTIVVTGDGLKAGDSVTLYKVTTSGILGTKNYEEVAKGHVALHNGKFVGVMTEYAKGHSWETVKNLGGDDNLAATRKGLGENQSGKSDVFGKIASPAEISSDIIGGNKTADILTKDVTAWVDTKKNLYLKSQKFEVGQLVKIHDFYDSKNVVGTGVVQMIGGQKIVKIEGVTTDKYPDLKWIYAEIAYEGGQWDYIQSDAFILGKNWLSVQGNANSNTQEPPKDNDANDGINFDDIDIDPSAPAGKPAVKSFSIQDETDGQAEEQAKETDDIRDTQEESHEIRTENDEHSVNEVQSELSATSDEINDDVDLSGLLNAGNTSAGETGDIDTTDGITGLPVLDELLTDSAESTINIDNIVPQAADTEHNVQPELFINNTADSSTETHQVSTLITEDDMGITHNI</sequence>
<feature type="compositionally biased region" description="Basic and acidic residues" evidence="2">
    <location>
        <begin position="1512"/>
        <end position="1534"/>
    </location>
</feature>
<feature type="region of interest" description="Disordered" evidence="2">
    <location>
        <begin position="3008"/>
        <end position="3128"/>
    </location>
</feature>